<feature type="domain" description="Phosphoribosyltransferase" evidence="2">
    <location>
        <begin position="129"/>
        <end position="221"/>
    </location>
</feature>
<evidence type="ECO:0000259" key="3">
    <source>
        <dbReference type="Pfam" id="PF18912"/>
    </source>
</evidence>
<dbReference type="EMBL" id="JAKNHQ010000021">
    <property type="protein sequence ID" value="MCG4611743.1"/>
    <property type="molecule type" value="Genomic_DNA"/>
</dbReference>
<organism evidence="4 5">
    <name type="scientific">Anaeromassilibacillus senegalensis</name>
    <dbReference type="NCBI Taxonomy" id="1673717"/>
    <lineage>
        <taxon>Bacteria</taxon>
        <taxon>Bacillati</taxon>
        <taxon>Bacillota</taxon>
        <taxon>Clostridia</taxon>
        <taxon>Eubacteriales</taxon>
        <taxon>Acutalibacteraceae</taxon>
        <taxon>Anaeromassilibacillus</taxon>
    </lineage>
</organism>
<dbReference type="Pfam" id="PF18912">
    <property type="entry name" value="DZR_2"/>
    <property type="match status" value="1"/>
</dbReference>
<dbReference type="InterPro" id="IPR029057">
    <property type="entry name" value="PRTase-like"/>
</dbReference>
<dbReference type="Proteomes" id="UP001298681">
    <property type="component" value="Unassembled WGS sequence"/>
</dbReference>
<keyword evidence="5" id="KW-1185">Reference proteome</keyword>
<feature type="domain" description="Double zinc ribbon" evidence="3">
    <location>
        <begin position="12"/>
        <end position="40"/>
    </location>
</feature>
<dbReference type="PANTHER" id="PTHR47505">
    <property type="entry name" value="DNA UTILIZATION PROTEIN YHGH"/>
    <property type="match status" value="1"/>
</dbReference>
<protein>
    <submittedName>
        <fullName evidence="4">Double zinc ribbon domain-containing protein</fullName>
    </submittedName>
</protein>
<dbReference type="Gene3D" id="3.40.50.2020">
    <property type="match status" value="1"/>
</dbReference>
<comment type="caution">
    <text evidence="4">The sequence shown here is derived from an EMBL/GenBank/DDBJ whole genome shotgun (WGS) entry which is preliminary data.</text>
</comment>
<proteinExistence type="inferred from homology"/>
<dbReference type="InterPro" id="IPR044005">
    <property type="entry name" value="DZR_2"/>
</dbReference>
<dbReference type="RefSeq" id="WP_087231849.1">
    <property type="nucleotide sequence ID" value="NZ_JAKNHQ010000021.1"/>
</dbReference>
<dbReference type="CDD" id="cd06223">
    <property type="entry name" value="PRTases_typeI"/>
    <property type="match status" value="1"/>
</dbReference>
<dbReference type="InterPro" id="IPR000836">
    <property type="entry name" value="PRTase_dom"/>
</dbReference>
<comment type="similarity">
    <text evidence="1">Belongs to the ComF/GntX family.</text>
</comment>
<dbReference type="PANTHER" id="PTHR47505:SF1">
    <property type="entry name" value="DNA UTILIZATION PROTEIN YHGH"/>
    <property type="match status" value="1"/>
</dbReference>
<evidence type="ECO:0000313" key="5">
    <source>
        <dbReference type="Proteomes" id="UP001298681"/>
    </source>
</evidence>
<gene>
    <name evidence="4" type="ORF">L0P57_12475</name>
</gene>
<accession>A0ABS9MLN5</accession>
<dbReference type="SUPFAM" id="SSF53271">
    <property type="entry name" value="PRTase-like"/>
    <property type="match status" value="1"/>
</dbReference>
<dbReference type="Pfam" id="PF00156">
    <property type="entry name" value="Pribosyltran"/>
    <property type="match status" value="1"/>
</dbReference>
<dbReference type="InterPro" id="IPR051910">
    <property type="entry name" value="ComF/GntX_DNA_util-trans"/>
</dbReference>
<evidence type="ECO:0000259" key="2">
    <source>
        <dbReference type="Pfam" id="PF00156"/>
    </source>
</evidence>
<sequence length="229" mass="25998">MGLKAVFQTLGDMLFPPRCLFCDELIYPGWEICEACENEIAASPAIRRMKPGVSGETVWCLTPFRYEGPVKESLMRFKFQGHREYAPYYGRKVAEGLREQWREEAFTVATAVPLSKRRLRERGYNQAELIAREAAKWLGLPYVETLRKAKENQVQHELSGEERLRNVQGVYRACNRIRLAGESILLIDDIVTTGATLCECARILLREGAARVVCAAVADVHWDETQNSG</sequence>
<evidence type="ECO:0000313" key="4">
    <source>
        <dbReference type="EMBL" id="MCG4611743.1"/>
    </source>
</evidence>
<reference evidence="4 5" key="1">
    <citation type="submission" date="2022-01" db="EMBL/GenBank/DDBJ databases">
        <title>Collection of gut derived symbiotic bacterial strains cultured from healthy donors.</title>
        <authorList>
            <person name="Lin H."/>
            <person name="Kohout C."/>
            <person name="Waligurski E."/>
            <person name="Pamer E.G."/>
        </authorList>
    </citation>
    <scope>NUCLEOTIDE SEQUENCE [LARGE SCALE GENOMIC DNA]</scope>
    <source>
        <strain evidence="4 5">DFI.7.58</strain>
    </source>
</reference>
<evidence type="ECO:0000256" key="1">
    <source>
        <dbReference type="ARBA" id="ARBA00008007"/>
    </source>
</evidence>
<name>A0ABS9MLN5_9FIRM</name>